<protein>
    <recommendedName>
        <fullName evidence="1">RNase H type-1 domain-containing protein</fullName>
    </recommendedName>
</protein>
<name>A0AAV0E9R4_9ASTE</name>
<comment type="caution">
    <text evidence="2">The sequence shown here is derived from an EMBL/GenBank/DDBJ whole genome shotgun (WGS) entry which is preliminary data.</text>
</comment>
<sequence length="256" mass="28920">MGGKEGNTRDTIRQALPGIILWHIWKAYNAYIWDGKQFSKSQTISQIKDYTTKWIYANQHKSCINFDKEIHSDGLMPIIHKKKSKSQFLKWKTSSPPQLILNTDAAFRNAKSAGGAILRNELGILQRAYAFPLTASNPLHAETLASISSIHTLITQGYTSFKVHTDSEILVKTINGFATIPDYLKSAIRTLYWLRTAHNLSISYRPRETNRVAHHLAQLGLTSDNLQTFTADDLPPRAKRAYNEDRAGVAYFRDAG</sequence>
<gene>
    <name evidence="2" type="ORF">CEPIT_LOCUS23011</name>
</gene>
<accession>A0AAV0E9R4</accession>
<dbReference type="GO" id="GO:0003676">
    <property type="term" value="F:nucleic acid binding"/>
    <property type="evidence" value="ECO:0007669"/>
    <property type="project" value="InterPro"/>
</dbReference>
<organism evidence="2 3">
    <name type="scientific">Cuscuta epithymum</name>
    <dbReference type="NCBI Taxonomy" id="186058"/>
    <lineage>
        <taxon>Eukaryota</taxon>
        <taxon>Viridiplantae</taxon>
        <taxon>Streptophyta</taxon>
        <taxon>Embryophyta</taxon>
        <taxon>Tracheophyta</taxon>
        <taxon>Spermatophyta</taxon>
        <taxon>Magnoliopsida</taxon>
        <taxon>eudicotyledons</taxon>
        <taxon>Gunneridae</taxon>
        <taxon>Pentapetalae</taxon>
        <taxon>asterids</taxon>
        <taxon>lamiids</taxon>
        <taxon>Solanales</taxon>
        <taxon>Convolvulaceae</taxon>
        <taxon>Cuscuteae</taxon>
        <taxon>Cuscuta</taxon>
        <taxon>Cuscuta subgen. Cuscuta</taxon>
    </lineage>
</organism>
<dbReference type="PANTHER" id="PTHR47723:SF19">
    <property type="entry name" value="POLYNUCLEOTIDYL TRANSFERASE, RIBONUCLEASE H-LIKE SUPERFAMILY PROTEIN"/>
    <property type="match status" value="1"/>
</dbReference>
<dbReference type="GO" id="GO:0004523">
    <property type="term" value="F:RNA-DNA hybrid ribonuclease activity"/>
    <property type="evidence" value="ECO:0007669"/>
    <property type="project" value="InterPro"/>
</dbReference>
<keyword evidence="3" id="KW-1185">Reference proteome</keyword>
<dbReference type="EMBL" id="CAMAPF010000915">
    <property type="protein sequence ID" value="CAH9120381.1"/>
    <property type="molecule type" value="Genomic_DNA"/>
</dbReference>
<dbReference type="CDD" id="cd06222">
    <property type="entry name" value="RNase_H_like"/>
    <property type="match status" value="1"/>
</dbReference>
<dbReference type="Proteomes" id="UP001152523">
    <property type="component" value="Unassembled WGS sequence"/>
</dbReference>
<dbReference type="Pfam" id="PF13456">
    <property type="entry name" value="RVT_3"/>
    <property type="match status" value="1"/>
</dbReference>
<dbReference type="InterPro" id="IPR002156">
    <property type="entry name" value="RNaseH_domain"/>
</dbReference>
<proteinExistence type="predicted"/>
<dbReference type="InterPro" id="IPR044730">
    <property type="entry name" value="RNase_H-like_dom_plant"/>
</dbReference>
<dbReference type="InterPro" id="IPR053151">
    <property type="entry name" value="RNase_H-like"/>
</dbReference>
<evidence type="ECO:0000313" key="2">
    <source>
        <dbReference type="EMBL" id="CAH9120381.1"/>
    </source>
</evidence>
<dbReference type="AlphaFoldDB" id="A0AAV0E9R4"/>
<dbReference type="InterPro" id="IPR012337">
    <property type="entry name" value="RNaseH-like_sf"/>
</dbReference>
<dbReference type="PANTHER" id="PTHR47723">
    <property type="entry name" value="OS05G0353850 PROTEIN"/>
    <property type="match status" value="1"/>
</dbReference>
<feature type="domain" description="RNase H type-1" evidence="1">
    <location>
        <begin position="102"/>
        <end position="218"/>
    </location>
</feature>
<dbReference type="Gene3D" id="3.30.420.10">
    <property type="entry name" value="Ribonuclease H-like superfamily/Ribonuclease H"/>
    <property type="match status" value="1"/>
</dbReference>
<evidence type="ECO:0000259" key="1">
    <source>
        <dbReference type="Pfam" id="PF13456"/>
    </source>
</evidence>
<reference evidence="2" key="1">
    <citation type="submission" date="2022-07" db="EMBL/GenBank/DDBJ databases">
        <authorList>
            <person name="Macas J."/>
            <person name="Novak P."/>
            <person name="Neumann P."/>
        </authorList>
    </citation>
    <scope>NUCLEOTIDE SEQUENCE</scope>
</reference>
<evidence type="ECO:0000313" key="3">
    <source>
        <dbReference type="Proteomes" id="UP001152523"/>
    </source>
</evidence>
<dbReference type="SUPFAM" id="SSF53098">
    <property type="entry name" value="Ribonuclease H-like"/>
    <property type="match status" value="1"/>
</dbReference>
<dbReference type="InterPro" id="IPR036397">
    <property type="entry name" value="RNaseH_sf"/>
</dbReference>